<dbReference type="RefSeq" id="WP_220207644.1">
    <property type="nucleotide sequence ID" value="NZ_BNJK01000001.1"/>
</dbReference>
<sequence length="130" mass="14614">MNCYACLIETGYDDQPAHAICKQCGAGICRTHLVDVTQNPPTGTIGINAGPRSRVLCLRCYRAIFPSSSSPRAKGYIKSGKTDNQSWWDRIWHRRQPTTLPDAQDAVAAVEQFLKQRSITKKHNDIQWPD</sequence>
<evidence type="ECO:0000313" key="2">
    <source>
        <dbReference type="Proteomes" id="UP000597444"/>
    </source>
</evidence>
<dbReference type="Pfam" id="PF09947">
    <property type="entry name" value="DUF2180"/>
    <property type="match status" value="1"/>
</dbReference>
<dbReference type="EMBL" id="BNJK01000001">
    <property type="protein sequence ID" value="GHO97054.1"/>
    <property type="molecule type" value="Genomic_DNA"/>
</dbReference>
<evidence type="ECO:0000313" key="1">
    <source>
        <dbReference type="EMBL" id="GHO97054.1"/>
    </source>
</evidence>
<reference evidence="1" key="1">
    <citation type="submission" date="2020-10" db="EMBL/GenBank/DDBJ databases">
        <title>Taxonomic study of unclassified bacteria belonging to the class Ktedonobacteria.</title>
        <authorList>
            <person name="Yabe S."/>
            <person name="Wang C.M."/>
            <person name="Zheng Y."/>
            <person name="Sakai Y."/>
            <person name="Cavaletti L."/>
            <person name="Monciardini P."/>
            <person name="Donadio S."/>
        </authorList>
    </citation>
    <scope>NUCLEOTIDE SEQUENCE</scope>
    <source>
        <strain evidence="1">ID150040</strain>
    </source>
</reference>
<protein>
    <submittedName>
        <fullName evidence="1">Uncharacterized protein</fullName>
    </submittedName>
</protein>
<accession>A0A8J3ISG2</accession>
<keyword evidence="2" id="KW-1185">Reference proteome</keyword>
<dbReference type="AlphaFoldDB" id="A0A8J3ISG2"/>
<comment type="caution">
    <text evidence="1">The sequence shown here is derived from an EMBL/GenBank/DDBJ whole genome shotgun (WGS) entry which is preliminary data.</text>
</comment>
<proteinExistence type="predicted"/>
<dbReference type="InterPro" id="IPR017211">
    <property type="entry name" value="UCP037465_Znf"/>
</dbReference>
<gene>
    <name evidence="1" type="ORF">KSF_071020</name>
</gene>
<organism evidence="1 2">
    <name type="scientific">Reticulibacter mediterranei</name>
    <dbReference type="NCBI Taxonomy" id="2778369"/>
    <lineage>
        <taxon>Bacteria</taxon>
        <taxon>Bacillati</taxon>
        <taxon>Chloroflexota</taxon>
        <taxon>Ktedonobacteria</taxon>
        <taxon>Ktedonobacterales</taxon>
        <taxon>Reticulibacteraceae</taxon>
        <taxon>Reticulibacter</taxon>
    </lineage>
</organism>
<dbReference type="Proteomes" id="UP000597444">
    <property type="component" value="Unassembled WGS sequence"/>
</dbReference>
<name>A0A8J3ISG2_9CHLR</name>